<dbReference type="HOGENOM" id="CLU_2654986_0_0_1"/>
<dbReference type="AlphaFoldDB" id="G4NHL7"/>
<keyword evidence="3" id="KW-1185">Reference proteome</keyword>
<evidence type="ECO:0000256" key="1">
    <source>
        <dbReference type="SAM" id="MobiDB-lite"/>
    </source>
</evidence>
<organism evidence="2 3">
    <name type="scientific">Pyricularia oryzae (strain 70-15 / ATCC MYA-4617 / FGSC 8958)</name>
    <name type="common">Rice blast fungus</name>
    <name type="synonym">Magnaporthe oryzae</name>
    <dbReference type="NCBI Taxonomy" id="242507"/>
    <lineage>
        <taxon>Eukaryota</taxon>
        <taxon>Fungi</taxon>
        <taxon>Dikarya</taxon>
        <taxon>Ascomycota</taxon>
        <taxon>Pezizomycotina</taxon>
        <taxon>Sordariomycetes</taxon>
        <taxon>Sordariomycetidae</taxon>
        <taxon>Magnaporthales</taxon>
        <taxon>Pyriculariaceae</taxon>
        <taxon>Pyricularia</taxon>
    </lineage>
</organism>
<protein>
    <submittedName>
        <fullName evidence="2">Uncharacterized protein</fullName>
    </submittedName>
</protein>
<dbReference type="KEGG" id="mgr:MGG_17751"/>
<dbReference type="RefSeq" id="XP_003720094.1">
    <property type="nucleotide sequence ID" value="XM_003720046.1"/>
</dbReference>
<sequence length="76" mass="8493">MQLVEQQAMLEKLGAENERLKREMEKVKRGATSSKSNSSATAKMVLTDAPSEAIAWQPRDPVVHEHSPQQPLQKPL</sequence>
<feature type="region of interest" description="Disordered" evidence="1">
    <location>
        <begin position="1"/>
        <end position="76"/>
    </location>
</feature>
<feature type="compositionally biased region" description="Basic and acidic residues" evidence="1">
    <location>
        <begin position="13"/>
        <end position="28"/>
    </location>
</feature>
<proteinExistence type="predicted"/>
<reference evidence="2 3" key="1">
    <citation type="journal article" date="2005" name="Nature">
        <title>The genome sequence of the rice blast fungus Magnaporthe grisea.</title>
        <authorList>
            <person name="Dean R.A."/>
            <person name="Talbot N.J."/>
            <person name="Ebbole D.J."/>
            <person name="Farman M.L."/>
            <person name="Mitchell T.K."/>
            <person name="Orbach M.J."/>
            <person name="Thon M."/>
            <person name="Kulkarni R."/>
            <person name="Xu J.R."/>
            <person name="Pan H."/>
            <person name="Read N.D."/>
            <person name="Lee Y.H."/>
            <person name="Carbone I."/>
            <person name="Brown D."/>
            <person name="Oh Y.Y."/>
            <person name="Donofrio N."/>
            <person name="Jeong J.S."/>
            <person name="Soanes D.M."/>
            <person name="Djonovic S."/>
            <person name="Kolomiets E."/>
            <person name="Rehmeyer C."/>
            <person name="Li W."/>
            <person name="Harding M."/>
            <person name="Kim S."/>
            <person name="Lebrun M.H."/>
            <person name="Bohnert H."/>
            <person name="Coughlan S."/>
            <person name="Butler J."/>
            <person name="Calvo S."/>
            <person name="Ma L.J."/>
            <person name="Nicol R."/>
            <person name="Purcell S."/>
            <person name="Nusbaum C."/>
            <person name="Galagan J.E."/>
            <person name="Birren B.W."/>
        </authorList>
    </citation>
    <scope>NUCLEOTIDE SEQUENCE [LARGE SCALE GENOMIC DNA]</scope>
    <source>
        <strain evidence="3">70-15 / ATCC MYA-4617 / FGSC 8958</strain>
    </source>
</reference>
<gene>
    <name evidence="2" type="ORF">MGG_17751</name>
</gene>
<evidence type="ECO:0000313" key="3">
    <source>
        <dbReference type="Proteomes" id="UP000009058"/>
    </source>
</evidence>
<dbReference type="OrthoDB" id="10484110at2759"/>
<dbReference type="SMR" id="G4NHL7"/>
<dbReference type="VEuPathDB" id="FungiDB:MGG_17751"/>
<dbReference type="Proteomes" id="UP000009058">
    <property type="component" value="Chromosome 6"/>
</dbReference>
<reference key="2">
    <citation type="submission" date="2011-05" db="EMBL/GenBank/DDBJ databases">
        <title>The Genome Sequence of Magnaporthe oryzae 70-15.</title>
        <authorList>
            <consortium name="The Broad Institute Genome Sequencing Platform"/>
            <person name="Ma L.-J."/>
            <person name="Dead R."/>
            <person name="Young S.K."/>
            <person name="Zeng Q."/>
            <person name="Gargeya S."/>
            <person name="Fitzgerald M."/>
            <person name="Haas B."/>
            <person name="Abouelleil A."/>
            <person name="Alvarado L."/>
            <person name="Arachchi H.M."/>
            <person name="Berlin A."/>
            <person name="Brown A."/>
            <person name="Chapman S.B."/>
            <person name="Chen Z."/>
            <person name="Dunbar C."/>
            <person name="Freedman E."/>
            <person name="Gearin G."/>
            <person name="Gellesch M."/>
            <person name="Goldberg J."/>
            <person name="Griggs A."/>
            <person name="Gujja S."/>
            <person name="Heiman D."/>
            <person name="Howarth C."/>
            <person name="Larson L."/>
            <person name="Lui A."/>
            <person name="MacDonald P.J.P."/>
            <person name="Mehta T."/>
            <person name="Montmayeur A."/>
            <person name="Murphy C."/>
            <person name="Neiman D."/>
            <person name="Pearson M."/>
            <person name="Priest M."/>
            <person name="Roberts A."/>
            <person name="Saif S."/>
            <person name="Shea T."/>
            <person name="Shenoy N."/>
            <person name="Sisk P."/>
            <person name="Stolte C."/>
            <person name="Sykes S."/>
            <person name="Yandava C."/>
            <person name="Wortman J."/>
            <person name="Nusbaum C."/>
            <person name="Birren B."/>
        </authorList>
    </citation>
    <scope>NUCLEOTIDE SEQUENCE</scope>
    <source>
        <strain>70-15</strain>
    </source>
</reference>
<dbReference type="InParanoid" id="G4NHL7"/>
<accession>G4NHL7</accession>
<dbReference type="EMBL" id="CM001236">
    <property type="protein sequence ID" value="EHA47727.1"/>
    <property type="molecule type" value="Genomic_DNA"/>
</dbReference>
<evidence type="ECO:0000313" key="2">
    <source>
        <dbReference type="EMBL" id="EHA47727.1"/>
    </source>
</evidence>
<dbReference type="GeneID" id="12987153"/>
<feature type="compositionally biased region" description="Low complexity" evidence="1">
    <location>
        <begin position="31"/>
        <end position="43"/>
    </location>
</feature>
<name>G4NHL7_PYRO7</name>